<dbReference type="InParanoid" id="D8U784"/>
<dbReference type="PANTHER" id="PTHR38436:SF1">
    <property type="entry name" value="ESTER CYCLASE"/>
    <property type="match status" value="1"/>
</dbReference>
<dbReference type="PANTHER" id="PTHR38436">
    <property type="entry name" value="POLYKETIDE CYCLASE SNOAL-LIKE DOMAIN"/>
    <property type="match status" value="1"/>
</dbReference>
<dbReference type="RefSeq" id="XP_002954485.1">
    <property type="nucleotide sequence ID" value="XM_002954439.1"/>
</dbReference>
<feature type="transmembrane region" description="Helical" evidence="6">
    <location>
        <begin position="123"/>
        <end position="143"/>
    </location>
</feature>
<dbReference type="GO" id="GO:0022857">
    <property type="term" value="F:transmembrane transporter activity"/>
    <property type="evidence" value="ECO:0007669"/>
    <property type="project" value="InterPro"/>
</dbReference>
<protein>
    <recommendedName>
        <fullName evidence="7">VASt domain-containing protein</fullName>
    </recommendedName>
</protein>
<dbReference type="KEGG" id="vcn:VOLCADRAFT_106422"/>
<comment type="subcellular location">
    <subcellularLocation>
        <location evidence="1">Membrane</location>
        <topology evidence="1">Multi-pass membrane protein</topology>
    </subcellularLocation>
</comment>
<dbReference type="InterPro" id="IPR009959">
    <property type="entry name" value="Cyclase_SnoaL-like"/>
</dbReference>
<dbReference type="PRINTS" id="PR01035">
    <property type="entry name" value="TCRTETA"/>
</dbReference>
<feature type="domain" description="VASt" evidence="7">
    <location>
        <begin position="432"/>
        <end position="650"/>
    </location>
</feature>
<feature type="compositionally biased region" description="Basic residues" evidence="5">
    <location>
        <begin position="383"/>
        <end position="395"/>
    </location>
</feature>
<feature type="transmembrane region" description="Helical" evidence="6">
    <location>
        <begin position="197"/>
        <end position="218"/>
    </location>
</feature>
<feature type="region of interest" description="Disordered" evidence="5">
    <location>
        <begin position="938"/>
        <end position="964"/>
    </location>
</feature>
<evidence type="ECO:0000256" key="2">
    <source>
        <dbReference type="ARBA" id="ARBA00022692"/>
    </source>
</evidence>
<keyword evidence="4 6" id="KW-0472">Membrane</keyword>
<feature type="transmembrane region" description="Helical" evidence="6">
    <location>
        <begin position="63"/>
        <end position="86"/>
    </location>
</feature>
<evidence type="ECO:0000313" key="8">
    <source>
        <dbReference type="EMBL" id="EFJ44378.1"/>
    </source>
</evidence>
<keyword evidence="3 6" id="KW-1133">Transmembrane helix</keyword>
<dbReference type="Proteomes" id="UP000001058">
    <property type="component" value="Unassembled WGS sequence"/>
</dbReference>
<sequence>MFVHSSALEVPWEQRTGLAIIFPITPTLMTNGFASLAAGHRVDCTAFSPADSPRECVDAHGTVVMWMSWTNFISSSLLTFLCAPFVGQLSDRIGRKPFMLIGVGLMFLPLLVILLHLHDVLPIYWYYPASAVGGAVSSFTMTLTSVADLMEQKHSAASSDGAASSATSGADGGGGRLAGLSSGFAVIRHSPFYRRIALIWVVVSMTWEGAGELLMQYLQYKLGYNTTDQAHVLTVLASGGLVVKLGFLAFLVRWLGERRLLAFGLAAYAAECLALAAAPTKAAGLAAVSIGSLSSTAGVDPHHQGAVFGALQAISSMASGLGPLLFASVFAQVTRAPPPPGDPRPPNPLAHMPGLVWYLAAAMTAVAIALALSLPEQLPGRGLRGKKGPHARAAKPQRQQSAAAGAPHSPQAAAGEDSWTPVDAPPPATPDGYKPIVTAVLSCTPQELYGILFSSSGTELFLRQHREIGGQWDVVATAWRRAPTAAVSIGTAAGKDAEGSTASAAVAAADGSLLGPQSVFEWVLGKPGSGGATFTRLLTFWNPRKPPSSTDTRCVQRQQFCVYEGGMLLFATAMNMLDIPFKECFTVNSLWRTKPGARPGTTELTIHMKVHFVKRAMGVGGIISATTIRDSTSFYNAFIANVETHIKAIRQQAAAPLPKPLPVSAPVGGSVPGTPRRSRSAAAAAAAAGGIAPQAPTAAAAPAPVAGAHLRQPLPIWKQSLANLAGNLERYAEAVADALVDVWHGKASAEQALQMLDSEALSEATPERCQVQSFTIYARTCLMLWPTQVIWHDALLPDKALVGRYQLQELVDLFRGAMSDLSLQLQRPLHTGEQGLVLGYWKATGTHTGALGPSLPPSGATASWEGSLVIRTAQPVQGLASAAPTNDEVATATAPPNDDDDDGGEAASTVPELLRGVEVWWSWDPIFLYRQLGWQQQQGHQEEPQGPDGGAAVKEARRPSAAEGDLAMRTAAVARNAFATEAEAAEAAAAAVAAAAEAQAHFAESPEALAAAQAANRAVVELYFHTYNTGNYKVLDHIVHPDYQYDGLLDLGDRRGREAMEAMMGGWRDCLPDLAIGHELFAALGFDKVTFRWVIRGTHTAAGSKLLGVPAAGAPLLVRGVTTLTLRGGRIARKVSHANAAHTLQQLGAAVHPAITLPLQTAELQPKQE</sequence>
<evidence type="ECO:0000256" key="6">
    <source>
        <dbReference type="SAM" id="Phobius"/>
    </source>
</evidence>
<feature type="region of interest" description="Disordered" evidence="5">
    <location>
        <begin position="381"/>
        <end position="430"/>
    </location>
</feature>
<reference evidence="8 9" key="1">
    <citation type="journal article" date="2010" name="Science">
        <title>Genomic analysis of organismal complexity in the multicellular green alga Volvox carteri.</title>
        <authorList>
            <person name="Prochnik S.E."/>
            <person name="Umen J."/>
            <person name="Nedelcu A.M."/>
            <person name="Hallmann A."/>
            <person name="Miller S.M."/>
            <person name="Nishii I."/>
            <person name="Ferris P."/>
            <person name="Kuo A."/>
            <person name="Mitros T."/>
            <person name="Fritz-Laylin L.K."/>
            <person name="Hellsten U."/>
            <person name="Chapman J."/>
            <person name="Simakov O."/>
            <person name="Rensing S.A."/>
            <person name="Terry A."/>
            <person name="Pangilinan J."/>
            <person name="Kapitonov V."/>
            <person name="Jurka J."/>
            <person name="Salamov A."/>
            <person name="Shapiro H."/>
            <person name="Schmutz J."/>
            <person name="Grimwood J."/>
            <person name="Lindquist E."/>
            <person name="Lucas S."/>
            <person name="Grigoriev I.V."/>
            <person name="Schmitt R."/>
            <person name="Kirk D."/>
            <person name="Rokhsar D.S."/>
        </authorList>
    </citation>
    <scope>NUCLEOTIDE SEQUENCE [LARGE SCALE GENOMIC DNA]</scope>
    <source>
        <strain evidence="9">f. Nagariensis / Eve</strain>
    </source>
</reference>
<organism evidence="9">
    <name type="scientific">Volvox carteri f. nagariensis</name>
    <dbReference type="NCBI Taxonomy" id="3068"/>
    <lineage>
        <taxon>Eukaryota</taxon>
        <taxon>Viridiplantae</taxon>
        <taxon>Chlorophyta</taxon>
        <taxon>core chlorophytes</taxon>
        <taxon>Chlorophyceae</taxon>
        <taxon>CS clade</taxon>
        <taxon>Chlamydomonadales</taxon>
        <taxon>Volvocaceae</taxon>
        <taxon>Volvox</taxon>
    </lineage>
</organism>
<dbReference type="EMBL" id="GL378364">
    <property type="protein sequence ID" value="EFJ44378.1"/>
    <property type="molecule type" value="Genomic_DNA"/>
</dbReference>
<dbReference type="AlphaFoldDB" id="D8U784"/>
<name>D8U784_VOLCA</name>
<dbReference type="GeneID" id="9624845"/>
<evidence type="ECO:0000313" key="9">
    <source>
        <dbReference type="Proteomes" id="UP000001058"/>
    </source>
</evidence>
<dbReference type="InterPro" id="IPR036259">
    <property type="entry name" value="MFS_trans_sf"/>
</dbReference>
<gene>
    <name evidence="8" type="ORF">VOLCADRAFT_106422</name>
</gene>
<dbReference type="STRING" id="3068.D8U784"/>
<dbReference type="PROSITE" id="PS51778">
    <property type="entry name" value="VAST"/>
    <property type="match status" value="1"/>
</dbReference>
<accession>D8U784</accession>
<dbReference type="GO" id="GO:0016020">
    <property type="term" value="C:membrane"/>
    <property type="evidence" value="ECO:0007669"/>
    <property type="project" value="UniProtKB-SubCell"/>
</dbReference>
<dbReference type="InterPro" id="IPR001958">
    <property type="entry name" value="Tet-R_TetA/multi-R_MdtG-like"/>
</dbReference>
<evidence type="ECO:0000256" key="4">
    <source>
        <dbReference type="ARBA" id="ARBA00023136"/>
    </source>
</evidence>
<dbReference type="Gene3D" id="1.20.1250.20">
    <property type="entry name" value="MFS general substrate transporter like domains"/>
    <property type="match status" value="2"/>
</dbReference>
<feature type="transmembrane region" description="Helical" evidence="6">
    <location>
        <begin position="98"/>
        <end position="117"/>
    </location>
</feature>
<dbReference type="OrthoDB" id="537646at2759"/>
<dbReference type="SUPFAM" id="SSF103473">
    <property type="entry name" value="MFS general substrate transporter"/>
    <property type="match status" value="1"/>
</dbReference>
<dbReference type="SUPFAM" id="SSF54427">
    <property type="entry name" value="NTF2-like"/>
    <property type="match status" value="2"/>
</dbReference>
<evidence type="ECO:0000259" key="7">
    <source>
        <dbReference type="PROSITE" id="PS51778"/>
    </source>
</evidence>
<dbReference type="eggNOG" id="KOG2816">
    <property type="taxonomic scope" value="Eukaryota"/>
</dbReference>
<feature type="transmembrane region" description="Helical" evidence="6">
    <location>
        <begin position="355"/>
        <end position="374"/>
    </location>
</feature>
<evidence type="ECO:0000256" key="1">
    <source>
        <dbReference type="ARBA" id="ARBA00004141"/>
    </source>
</evidence>
<keyword evidence="2 6" id="KW-0812">Transmembrane</keyword>
<feature type="transmembrane region" description="Helical" evidence="6">
    <location>
        <begin position="230"/>
        <end position="252"/>
    </location>
</feature>
<evidence type="ECO:0000256" key="3">
    <source>
        <dbReference type="ARBA" id="ARBA00022989"/>
    </source>
</evidence>
<evidence type="ECO:0000256" key="5">
    <source>
        <dbReference type="SAM" id="MobiDB-lite"/>
    </source>
</evidence>
<feature type="region of interest" description="Disordered" evidence="5">
    <location>
        <begin position="660"/>
        <end position="682"/>
    </location>
</feature>
<keyword evidence="9" id="KW-1185">Reference proteome</keyword>
<dbReference type="Gene3D" id="3.10.450.50">
    <property type="match status" value="2"/>
</dbReference>
<dbReference type="Pfam" id="PF16016">
    <property type="entry name" value="VASt"/>
    <property type="match status" value="1"/>
</dbReference>
<proteinExistence type="predicted"/>
<dbReference type="GO" id="GO:0030638">
    <property type="term" value="P:polyketide metabolic process"/>
    <property type="evidence" value="ECO:0007669"/>
    <property type="project" value="InterPro"/>
</dbReference>
<dbReference type="InterPro" id="IPR032710">
    <property type="entry name" value="NTF2-like_dom_sf"/>
</dbReference>
<dbReference type="Pfam" id="PF07366">
    <property type="entry name" value="SnoaL"/>
    <property type="match status" value="1"/>
</dbReference>
<dbReference type="InterPro" id="IPR031968">
    <property type="entry name" value="VASt"/>
</dbReference>
<feature type="region of interest" description="Disordered" evidence="5">
    <location>
        <begin position="879"/>
        <end position="907"/>
    </location>
</feature>
<feature type="compositionally biased region" description="Low complexity" evidence="5">
    <location>
        <begin position="400"/>
        <end position="415"/>
    </location>
</feature>